<dbReference type="STRING" id="1033734.GCA_000285535_00887"/>
<evidence type="ECO:0000313" key="1">
    <source>
        <dbReference type="EMBL" id="THE11787.1"/>
    </source>
</evidence>
<dbReference type="InterPro" id="IPR006379">
    <property type="entry name" value="HAD-SF_hydro_IIB"/>
</dbReference>
<keyword evidence="2" id="KW-1185">Reference proteome</keyword>
<dbReference type="PANTHER" id="PTHR10000:SF8">
    <property type="entry name" value="HAD SUPERFAMILY HYDROLASE-LIKE, TYPE 3"/>
    <property type="match status" value="1"/>
</dbReference>
<dbReference type="EMBL" id="SLUB01000024">
    <property type="protein sequence ID" value="THE11787.1"/>
    <property type="molecule type" value="Genomic_DNA"/>
</dbReference>
<dbReference type="GO" id="GO:0016791">
    <property type="term" value="F:phosphatase activity"/>
    <property type="evidence" value="ECO:0007669"/>
    <property type="project" value="TreeGrafter"/>
</dbReference>
<dbReference type="GO" id="GO:0005829">
    <property type="term" value="C:cytosol"/>
    <property type="evidence" value="ECO:0007669"/>
    <property type="project" value="TreeGrafter"/>
</dbReference>
<dbReference type="Gene3D" id="3.30.1240.10">
    <property type="match status" value="1"/>
</dbReference>
<dbReference type="Gene3D" id="3.40.50.1000">
    <property type="entry name" value="HAD superfamily/HAD-like"/>
    <property type="match status" value="1"/>
</dbReference>
<keyword evidence="1" id="KW-0378">Hydrolase</keyword>
<dbReference type="PANTHER" id="PTHR10000">
    <property type="entry name" value="PHOSPHOSERINE PHOSPHATASE"/>
    <property type="match status" value="1"/>
</dbReference>
<organism evidence="1 2">
    <name type="scientific">Bacillus timonensis</name>
    <dbReference type="NCBI Taxonomy" id="1033734"/>
    <lineage>
        <taxon>Bacteria</taxon>
        <taxon>Bacillati</taxon>
        <taxon>Bacillota</taxon>
        <taxon>Bacilli</taxon>
        <taxon>Bacillales</taxon>
        <taxon>Bacillaceae</taxon>
        <taxon>Bacillus</taxon>
    </lineage>
</organism>
<dbReference type="SUPFAM" id="SSF56784">
    <property type="entry name" value="HAD-like"/>
    <property type="match status" value="1"/>
</dbReference>
<dbReference type="OrthoDB" id="9806027at2"/>
<dbReference type="NCBIfam" id="TIGR01484">
    <property type="entry name" value="HAD-SF-IIB"/>
    <property type="match status" value="1"/>
</dbReference>
<dbReference type="InterPro" id="IPR023214">
    <property type="entry name" value="HAD_sf"/>
</dbReference>
<proteinExistence type="predicted"/>
<dbReference type="AlphaFoldDB" id="A0A4S3PQ68"/>
<comment type="caution">
    <text evidence="1">The sequence shown here is derived from an EMBL/GenBank/DDBJ whole genome shotgun (WGS) entry which is preliminary data.</text>
</comment>
<accession>A0A4S3PQ68</accession>
<dbReference type="NCBIfam" id="TIGR00099">
    <property type="entry name" value="Cof-subfamily"/>
    <property type="match status" value="1"/>
</dbReference>
<evidence type="ECO:0000313" key="2">
    <source>
        <dbReference type="Proteomes" id="UP000306477"/>
    </source>
</evidence>
<gene>
    <name evidence="1" type="ORF">E1I69_13550</name>
</gene>
<dbReference type="Pfam" id="PF08282">
    <property type="entry name" value="Hydrolase_3"/>
    <property type="match status" value="1"/>
</dbReference>
<dbReference type="SFLD" id="SFLDS00003">
    <property type="entry name" value="Haloacid_Dehalogenase"/>
    <property type="match status" value="1"/>
</dbReference>
<dbReference type="GO" id="GO:0000287">
    <property type="term" value="F:magnesium ion binding"/>
    <property type="evidence" value="ECO:0007669"/>
    <property type="project" value="TreeGrafter"/>
</dbReference>
<name>A0A4S3PQ68_9BACI</name>
<dbReference type="InterPro" id="IPR036412">
    <property type="entry name" value="HAD-like_sf"/>
</dbReference>
<protein>
    <submittedName>
        <fullName evidence="1">HAD family hydrolase</fullName>
    </submittedName>
</protein>
<dbReference type="InterPro" id="IPR000150">
    <property type="entry name" value="Cof"/>
</dbReference>
<dbReference type="SFLD" id="SFLDG01140">
    <property type="entry name" value="C2.B:_Phosphomannomutase_and_P"/>
    <property type="match status" value="1"/>
</dbReference>
<dbReference type="Proteomes" id="UP000306477">
    <property type="component" value="Unassembled WGS sequence"/>
</dbReference>
<reference evidence="1 2" key="1">
    <citation type="journal article" date="2019" name="Indoor Air">
        <title>Impacts of indoor surface finishes on bacterial viability.</title>
        <authorList>
            <person name="Hu J."/>
            <person name="Maamar S.B."/>
            <person name="Glawe A.J."/>
            <person name="Gottel N."/>
            <person name="Gilbert J.A."/>
            <person name="Hartmann E.M."/>
        </authorList>
    </citation>
    <scope>NUCLEOTIDE SEQUENCE [LARGE SCALE GENOMIC DNA]</scope>
    <source>
        <strain evidence="1 2">AF060A6</strain>
    </source>
</reference>
<sequence length="284" mass="32592">MYNKQILYFIYIRKLEVFSLIKLIVSDLDGTLLQENNTVTSEDAEALKQALQEGLQISIATGRMDTEIKEVLKSIGQKFHRISQNGAFASTIDEKSIFSRTFTTEIAERIYKRVLDPKFVTIVCSFDTNFTHESNEYVNDIQKRMFHPIIIDPEIGSKFSDVKPSKITLIGFENEIFDMYEKLANEFKEEIDLFISEKHVLDIMPKEISKGNAIKKLLDEISLKPEEIACIGDSFNDIPMFRLTPYSFVISTAHDDVKKEATFEVESVAEAVEMILKENSKQFV</sequence>